<gene>
    <name evidence="8" type="ORF">HNR61_002084</name>
</gene>
<protein>
    <submittedName>
        <fullName evidence="8">ABC-type antimicrobial peptide transport system permease subunit</fullName>
    </submittedName>
</protein>
<name>A0A7W3QKJ8_ACTNM</name>
<dbReference type="EMBL" id="JACJIA010000002">
    <property type="protein sequence ID" value="MBA8950471.1"/>
    <property type="molecule type" value="Genomic_DNA"/>
</dbReference>
<keyword evidence="3 6" id="KW-0812">Transmembrane</keyword>
<evidence type="ECO:0000259" key="7">
    <source>
        <dbReference type="Pfam" id="PF02687"/>
    </source>
</evidence>
<keyword evidence="5 6" id="KW-0472">Membrane</keyword>
<dbReference type="Pfam" id="PF02687">
    <property type="entry name" value="FtsX"/>
    <property type="match status" value="1"/>
</dbReference>
<evidence type="ECO:0000256" key="2">
    <source>
        <dbReference type="ARBA" id="ARBA00022475"/>
    </source>
</evidence>
<feature type="domain" description="ABC3 transporter permease C-terminal" evidence="7">
    <location>
        <begin position="2"/>
        <end position="68"/>
    </location>
</feature>
<evidence type="ECO:0000313" key="9">
    <source>
        <dbReference type="Proteomes" id="UP000572680"/>
    </source>
</evidence>
<evidence type="ECO:0000256" key="1">
    <source>
        <dbReference type="ARBA" id="ARBA00004651"/>
    </source>
</evidence>
<keyword evidence="9" id="KW-1185">Reference proteome</keyword>
<evidence type="ECO:0000256" key="5">
    <source>
        <dbReference type="ARBA" id="ARBA00023136"/>
    </source>
</evidence>
<organism evidence="8 9">
    <name type="scientific">Actinomadura namibiensis</name>
    <dbReference type="NCBI Taxonomy" id="182080"/>
    <lineage>
        <taxon>Bacteria</taxon>
        <taxon>Bacillati</taxon>
        <taxon>Actinomycetota</taxon>
        <taxon>Actinomycetes</taxon>
        <taxon>Streptosporangiales</taxon>
        <taxon>Thermomonosporaceae</taxon>
        <taxon>Actinomadura</taxon>
    </lineage>
</organism>
<comment type="caution">
    <text evidence="8">The sequence shown here is derived from an EMBL/GenBank/DDBJ whole genome shotgun (WGS) entry which is preliminary data.</text>
</comment>
<feature type="transmembrane region" description="Helical" evidence="6">
    <location>
        <begin position="37"/>
        <end position="58"/>
    </location>
</feature>
<dbReference type="InterPro" id="IPR003838">
    <property type="entry name" value="ABC3_permease_C"/>
</dbReference>
<keyword evidence="2" id="KW-1003">Cell membrane</keyword>
<dbReference type="GO" id="GO:0005886">
    <property type="term" value="C:plasma membrane"/>
    <property type="evidence" value="ECO:0007669"/>
    <property type="project" value="UniProtKB-SubCell"/>
</dbReference>
<evidence type="ECO:0000313" key="8">
    <source>
        <dbReference type="EMBL" id="MBA8950471.1"/>
    </source>
</evidence>
<keyword evidence="4 6" id="KW-1133">Transmembrane helix</keyword>
<evidence type="ECO:0000256" key="6">
    <source>
        <dbReference type="SAM" id="Phobius"/>
    </source>
</evidence>
<evidence type="ECO:0000256" key="4">
    <source>
        <dbReference type="ARBA" id="ARBA00022989"/>
    </source>
</evidence>
<sequence length="75" mass="7332">MTESLLLSGLGGIAGAVLGAAATFGYATFMGLPPTVPLWSLTGGLAATLAIGMLAGLYPAVRAARLSPTVALQAT</sequence>
<accession>A0A7W3QKJ8</accession>
<proteinExistence type="predicted"/>
<reference evidence="8 9" key="1">
    <citation type="submission" date="2020-08" db="EMBL/GenBank/DDBJ databases">
        <title>Genomic Encyclopedia of Type Strains, Phase IV (KMG-IV): sequencing the most valuable type-strain genomes for metagenomic binning, comparative biology and taxonomic classification.</title>
        <authorList>
            <person name="Goeker M."/>
        </authorList>
    </citation>
    <scope>NUCLEOTIDE SEQUENCE [LARGE SCALE GENOMIC DNA]</scope>
    <source>
        <strain evidence="8 9">DSM 44197</strain>
    </source>
</reference>
<dbReference type="AlphaFoldDB" id="A0A7W3QKJ8"/>
<dbReference type="Proteomes" id="UP000572680">
    <property type="component" value="Unassembled WGS sequence"/>
</dbReference>
<evidence type="ECO:0000256" key="3">
    <source>
        <dbReference type="ARBA" id="ARBA00022692"/>
    </source>
</evidence>
<comment type="subcellular location">
    <subcellularLocation>
        <location evidence="1">Cell membrane</location>
        <topology evidence="1">Multi-pass membrane protein</topology>
    </subcellularLocation>
</comment>